<accession>A0A0G1GRJ3</accession>
<dbReference type="AlphaFoldDB" id="A0A0G1GRJ3"/>
<name>A0A0G1GRJ3_9BACT</name>
<gene>
    <name evidence="1" type="ORF">UV76_C0001G0032</name>
</gene>
<proteinExistence type="predicted"/>
<protein>
    <submittedName>
        <fullName evidence="1">Uncharacterized protein</fullName>
    </submittedName>
</protein>
<dbReference type="EMBL" id="LCFS01000001">
    <property type="protein sequence ID" value="KKT01274.1"/>
    <property type="molecule type" value="Genomic_DNA"/>
</dbReference>
<organism evidence="1 2">
    <name type="scientific">Candidatus Nomurabacteria bacterium GW2011_GWA2_43_15</name>
    <dbReference type="NCBI Taxonomy" id="1618738"/>
    <lineage>
        <taxon>Bacteria</taxon>
        <taxon>Candidatus Nomuraibacteriota</taxon>
    </lineage>
</organism>
<evidence type="ECO:0000313" key="2">
    <source>
        <dbReference type="Proteomes" id="UP000034646"/>
    </source>
</evidence>
<dbReference type="STRING" id="1618738.UV76_C0001G0032"/>
<sequence>MEFGDKGQEIKDESSIYNVEAVEKKGIRVNPQSHAQRNQPHINPGMRLVMVLGNGLRKIAVDVTKRDDFDRAYASYAGGNFISEELYELEDGLVSECR</sequence>
<comment type="caution">
    <text evidence="1">The sequence shown here is derived from an EMBL/GenBank/DDBJ whole genome shotgun (WGS) entry which is preliminary data.</text>
</comment>
<evidence type="ECO:0000313" key="1">
    <source>
        <dbReference type="EMBL" id="KKT01274.1"/>
    </source>
</evidence>
<dbReference type="Proteomes" id="UP000034646">
    <property type="component" value="Unassembled WGS sequence"/>
</dbReference>
<reference evidence="1 2" key="1">
    <citation type="journal article" date="2015" name="Nature">
        <title>rRNA introns, odd ribosomes, and small enigmatic genomes across a large radiation of phyla.</title>
        <authorList>
            <person name="Brown C.T."/>
            <person name="Hug L.A."/>
            <person name="Thomas B.C."/>
            <person name="Sharon I."/>
            <person name="Castelle C.J."/>
            <person name="Singh A."/>
            <person name="Wilkins M.J."/>
            <person name="Williams K.H."/>
            <person name="Banfield J.F."/>
        </authorList>
    </citation>
    <scope>NUCLEOTIDE SEQUENCE [LARGE SCALE GENOMIC DNA]</scope>
</reference>